<gene>
    <name evidence="1" type="ORF">BOTNAR_1313g00030</name>
</gene>
<sequence length="73" mass="8157">MSETHTMPVKDPFVPKQMITKTAVLYQELTGDSSIDPVKHTISHLLPPFTADAISKNNNFLDNPLLKSILKTH</sequence>
<comment type="caution">
    <text evidence="1">The sequence shown here is derived from an EMBL/GenBank/DDBJ whole genome shotgun (WGS) entry which is preliminary data.</text>
</comment>
<accession>A0A4Z1HAI8</accession>
<organism evidence="1 2">
    <name type="scientific">Botryotinia narcissicola</name>
    <dbReference type="NCBI Taxonomy" id="278944"/>
    <lineage>
        <taxon>Eukaryota</taxon>
        <taxon>Fungi</taxon>
        <taxon>Dikarya</taxon>
        <taxon>Ascomycota</taxon>
        <taxon>Pezizomycotina</taxon>
        <taxon>Leotiomycetes</taxon>
        <taxon>Helotiales</taxon>
        <taxon>Sclerotiniaceae</taxon>
        <taxon>Botryotinia</taxon>
    </lineage>
</organism>
<proteinExistence type="predicted"/>
<keyword evidence="2" id="KW-1185">Reference proteome</keyword>
<dbReference type="AlphaFoldDB" id="A0A4Z1HAI8"/>
<evidence type="ECO:0000313" key="1">
    <source>
        <dbReference type="EMBL" id="TGO43750.1"/>
    </source>
</evidence>
<evidence type="ECO:0000313" key="2">
    <source>
        <dbReference type="Proteomes" id="UP000297452"/>
    </source>
</evidence>
<dbReference type="EMBL" id="PQXJ01001307">
    <property type="protein sequence ID" value="TGO43750.1"/>
    <property type="molecule type" value="Genomic_DNA"/>
</dbReference>
<name>A0A4Z1HAI8_9HELO</name>
<protein>
    <submittedName>
        <fullName evidence="1">Uncharacterized protein</fullName>
    </submittedName>
</protein>
<dbReference type="Proteomes" id="UP000297452">
    <property type="component" value="Unassembled WGS sequence"/>
</dbReference>
<reference evidence="1 2" key="1">
    <citation type="submission" date="2017-12" db="EMBL/GenBank/DDBJ databases">
        <title>Comparative genomics of Botrytis spp.</title>
        <authorList>
            <person name="Valero-Jimenez C.A."/>
            <person name="Tapia P."/>
            <person name="Veloso J."/>
            <person name="Silva-Moreno E."/>
            <person name="Staats M."/>
            <person name="Valdes J.H."/>
            <person name="Van Kan J.A.L."/>
        </authorList>
    </citation>
    <scope>NUCLEOTIDE SEQUENCE [LARGE SCALE GENOMIC DNA]</scope>
    <source>
        <strain evidence="1 2">MUCL2120</strain>
    </source>
</reference>
<dbReference type="OrthoDB" id="3550507at2759"/>